<evidence type="ECO:0008006" key="4">
    <source>
        <dbReference type="Google" id="ProtNLM"/>
    </source>
</evidence>
<dbReference type="EMBL" id="AGJL01000022">
    <property type="protein sequence ID" value="EHP86568.1"/>
    <property type="molecule type" value="Genomic_DNA"/>
</dbReference>
<organism evidence="2 3">
    <name type="scientific">Methanotorris formicicus Mc-S-70</name>
    <dbReference type="NCBI Taxonomy" id="647171"/>
    <lineage>
        <taxon>Archaea</taxon>
        <taxon>Methanobacteriati</taxon>
        <taxon>Methanobacteriota</taxon>
        <taxon>Methanomada group</taxon>
        <taxon>Methanococci</taxon>
        <taxon>Methanococcales</taxon>
        <taxon>Methanocaldococcaceae</taxon>
        <taxon>Methanotorris</taxon>
    </lineage>
</organism>
<evidence type="ECO:0000256" key="1">
    <source>
        <dbReference type="SAM" id="Phobius"/>
    </source>
</evidence>
<gene>
    <name evidence="2" type="ORF">MetfoDRAFT_1008</name>
</gene>
<dbReference type="Proteomes" id="UP000003706">
    <property type="component" value="Unassembled WGS sequence"/>
</dbReference>
<keyword evidence="3" id="KW-1185">Reference proteome</keyword>
<sequence length="143" mass="16098">MLKLISHKRGQITLDAILAAMFLLIVSAFIYYNVFNTIDQLKDSEIANRAYAIADVFENYALIAYSKDVSINTTFEPMGTKTYTIYFADKKVVVDSEKTITFIPTNDGVKVEGDVESSGSYVNGIRVDFGDFYVDKELSIYIK</sequence>
<keyword evidence="1" id="KW-1133">Transmembrane helix</keyword>
<protein>
    <recommendedName>
        <fullName evidence="4">Class III signal peptide-containing protein</fullName>
    </recommendedName>
</protein>
<dbReference type="STRING" id="647171.MetfoDRAFT_1008"/>
<keyword evidence="1" id="KW-0472">Membrane</keyword>
<dbReference type="AlphaFoldDB" id="H1KYY8"/>
<reference evidence="2 3" key="1">
    <citation type="submission" date="2011-09" db="EMBL/GenBank/DDBJ databases">
        <title>The draft genome of Methanotorris formicicus Mc-S-70.</title>
        <authorList>
            <consortium name="US DOE Joint Genome Institute (JGI-PGF)"/>
            <person name="Lucas S."/>
            <person name="Han J."/>
            <person name="Lapidus A."/>
            <person name="Cheng J.-F."/>
            <person name="Goodwin L."/>
            <person name="Pitluck S."/>
            <person name="Peters L."/>
            <person name="Land M.L."/>
            <person name="Hauser L."/>
            <person name="Sieprawska-Lupa M."/>
            <person name="Takai K."/>
            <person name="Miyazaki J."/>
            <person name="Whitman W."/>
            <person name="Woyke T.J."/>
        </authorList>
    </citation>
    <scope>NUCLEOTIDE SEQUENCE [LARGE SCALE GENOMIC DNA]</scope>
    <source>
        <strain evidence="2 3">Mc-S-70</strain>
    </source>
</reference>
<feature type="transmembrane region" description="Helical" evidence="1">
    <location>
        <begin position="12"/>
        <end position="32"/>
    </location>
</feature>
<evidence type="ECO:0000313" key="2">
    <source>
        <dbReference type="EMBL" id="EHP86568.1"/>
    </source>
</evidence>
<keyword evidence="1" id="KW-0812">Transmembrane</keyword>
<evidence type="ECO:0000313" key="3">
    <source>
        <dbReference type="Proteomes" id="UP000003706"/>
    </source>
</evidence>
<name>H1KYY8_9EURY</name>
<comment type="caution">
    <text evidence="2">The sequence shown here is derived from an EMBL/GenBank/DDBJ whole genome shotgun (WGS) entry which is preliminary data.</text>
</comment>
<dbReference type="RefSeq" id="WP_007044440.1">
    <property type="nucleotide sequence ID" value="NZ_AGJL01000022.1"/>
</dbReference>
<accession>H1KYY8</accession>
<proteinExistence type="predicted"/>